<dbReference type="InterPro" id="IPR008936">
    <property type="entry name" value="Rho_GTPase_activation_prot"/>
</dbReference>
<dbReference type="GO" id="GO:0005516">
    <property type="term" value="F:calmodulin binding"/>
    <property type="evidence" value="ECO:0007669"/>
    <property type="project" value="TreeGrafter"/>
</dbReference>
<evidence type="ECO:0000259" key="1">
    <source>
        <dbReference type="PROSITE" id="PS50018"/>
    </source>
</evidence>
<evidence type="ECO:0000313" key="2">
    <source>
        <dbReference type="EMBL" id="CAG9529724.1"/>
    </source>
</evidence>
<dbReference type="SUPFAM" id="SSF48350">
    <property type="entry name" value="GTPase activation domain, GAP"/>
    <property type="match status" value="1"/>
</dbReference>
<dbReference type="Proteomes" id="UP000746747">
    <property type="component" value="Unassembled WGS sequence"/>
</dbReference>
<dbReference type="Pfam" id="PF03836">
    <property type="entry name" value="RasGAP_C"/>
    <property type="match status" value="1"/>
</dbReference>
<organism evidence="2 3">
    <name type="scientific">Cercopithifilaria johnstoni</name>
    <dbReference type="NCBI Taxonomy" id="2874296"/>
    <lineage>
        <taxon>Eukaryota</taxon>
        <taxon>Metazoa</taxon>
        <taxon>Ecdysozoa</taxon>
        <taxon>Nematoda</taxon>
        <taxon>Chromadorea</taxon>
        <taxon>Rhabditida</taxon>
        <taxon>Spirurina</taxon>
        <taxon>Spiruromorpha</taxon>
        <taxon>Filarioidea</taxon>
        <taxon>Onchocercidae</taxon>
        <taxon>Cercopithifilaria</taxon>
    </lineage>
</organism>
<dbReference type="EMBL" id="CAKAEH010000067">
    <property type="protein sequence ID" value="CAG9529724.1"/>
    <property type="molecule type" value="Genomic_DNA"/>
</dbReference>
<dbReference type="GO" id="GO:0005096">
    <property type="term" value="F:GTPase activator activity"/>
    <property type="evidence" value="ECO:0007669"/>
    <property type="project" value="TreeGrafter"/>
</dbReference>
<dbReference type="GO" id="GO:0005938">
    <property type="term" value="C:cell cortex"/>
    <property type="evidence" value="ECO:0007669"/>
    <property type="project" value="TreeGrafter"/>
</dbReference>
<dbReference type="InterPro" id="IPR000593">
    <property type="entry name" value="RasGAP_C"/>
</dbReference>
<feature type="domain" description="Ras-GAP" evidence="1">
    <location>
        <begin position="244"/>
        <end position="486"/>
    </location>
</feature>
<sequence length="751" mass="89767">MDGRKDEAAKLLLTSWEEIIRNILIPEYVVRLTEEIVERKKKWESNRNNKNDEYLREEFEDGVLYINVDNEQVIYDKPNKIIEWMLRREEIENISQMINDKNKMRQKNDNDKEIMERAATKIQQWWKKRLFWKNFEELKRSDKPSLRVVRRLIPLLLHRWNDGREDKELEENRLYAIKLINANRYLEEKMIDLNDKIAKLSINEIQFQDLQNSLKNIITEAERKVTADKLLSVDKKDRMKLNRYEIIFFYLQTEVEYLARLMGKYSNDMNALSDLFRGSVLPVYSYGMSNREMSLLALLLAKYLQEEIKQLNNPFDFRNSSSCVILQILIESYTRMELQRLQIAELNQKLDYAEYRKKYFNLNPIYLFESITGIKPKNIDEAMSNSTVIKIFNDSKQFLMHWANVYADILFGKVIEYPDIVRYIAVSARNDLKKRFPTESDAIIIQAISAWLYKGCWMNVISAENLDVITEKSKEYPALAFRKTISKFIEYSILNFGYGAEKYWLNSLNEAITKINAISEWHFMKFIVQNPPVYSYNIEDKEWDKYGPYKPVLHITMHQLRVTLQRLQNDINEVIPQNSRLNRFITDTLLPDDNMEQYVTFHLHPFIPDEIDNNDKLLRRTIRYVEQCLLCGCPGNNLIQLLARHTLQKEEEVFRKLLHHKNDQPTLDDTKCHIIRQLSTLEKAKRVTSINNYQNIVTAIAKDISREDNYRKSCQLQLMTIHKLVCHLENTRFNYRKRLERYVNYLKKFND</sequence>
<dbReference type="PANTHER" id="PTHR14149:SF14">
    <property type="entry name" value="CALPONIN-HOMOLOGY (CH) DOMAIN-CONTAINING PROTEIN"/>
    <property type="match status" value="1"/>
</dbReference>
<dbReference type="OrthoDB" id="5853605at2759"/>
<dbReference type="PROSITE" id="PS50018">
    <property type="entry name" value="RAS_GTPASE_ACTIV_2"/>
    <property type="match status" value="1"/>
</dbReference>
<dbReference type="GO" id="GO:1903479">
    <property type="term" value="P:mitotic actomyosin contractile ring assembly actin filament organization"/>
    <property type="evidence" value="ECO:0007669"/>
    <property type="project" value="TreeGrafter"/>
</dbReference>
<gene>
    <name evidence="2" type="ORF">CJOHNSTONI_LOCUS281</name>
</gene>
<proteinExistence type="predicted"/>
<dbReference type="InterPro" id="IPR001936">
    <property type="entry name" value="RasGAP_dom"/>
</dbReference>
<dbReference type="GO" id="GO:0051015">
    <property type="term" value="F:actin filament binding"/>
    <property type="evidence" value="ECO:0007669"/>
    <property type="project" value="TreeGrafter"/>
</dbReference>
<name>A0A8J2MH77_9BILA</name>
<dbReference type="Pfam" id="PF00616">
    <property type="entry name" value="RasGAP"/>
    <property type="match status" value="1"/>
</dbReference>
<keyword evidence="3" id="KW-1185">Reference proteome</keyword>
<dbReference type="PANTHER" id="PTHR14149">
    <property type="entry name" value="RAS GTPASE-ACTIVATING PROTEIN WITH IQ MOTIF"/>
    <property type="match status" value="1"/>
</dbReference>
<dbReference type="AlphaFoldDB" id="A0A8J2MH77"/>
<comment type="caution">
    <text evidence="2">The sequence shown here is derived from an EMBL/GenBank/DDBJ whole genome shotgun (WGS) entry which is preliminary data.</text>
</comment>
<reference evidence="2" key="1">
    <citation type="submission" date="2021-09" db="EMBL/GenBank/DDBJ databases">
        <authorList>
            <consortium name="Pathogen Informatics"/>
        </authorList>
    </citation>
    <scope>NUCLEOTIDE SEQUENCE</scope>
</reference>
<accession>A0A8J2MH77</accession>
<evidence type="ECO:0000313" key="3">
    <source>
        <dbReference type="Proteomes" id="UP000746747"/>
    </source>
</evidence>
<protein>
    <recommendedName>
        <fullName evidence="1">Ras-GAP domain-containing protein</fullName>
    </recommendedName>
</protein>
<dbReference type="Gene3D" id="1.10.506.10">
    <property type="entry name" value="GTPase Activation - p120gap, domain 1"/>
    <property type="match status" value="1"/>
</dbReference>